<evidence type="ECO:0000313" key="2">
    <source>
        <dbReference type="Proteomes" id="UP001153709"/>
    </source>
</evidence>
<reference evidence="1" key="1">
    <citation type="submission" date="2022-01" db="EMBL/GenBank/DDBJ databases">
        <authorList>
            <person name="King R."/>
        </authorList>
    </citation>
    <scope>NUCLEOTIDE SEQUENCE</scope>
</reference>
<keyword evidence="2" id="KW-1185">Reference proteome</keyword>
<proteinExistence type="predicted"/>
<dbReference type="Proteomes" id="UP001153709">
    <property type="component" value="Chromosome 4"/>
</dbReference>
<dbReference type="PANTHER" id="PTHR47027:SF25">
    <property type="entry name" value="REVERSE TRANSCRIPTASE DOMAIN-CONTAINING PROTEIN"/>
    <property type="match status" value="1"/>
</dbReference>
<dbReference type="OrthoDB" id="8196546at2759"/>
<protein>
    <recommendedName>
        <fullName evidence="3">Endonuclease-reverse transcriptase</fullName>
    </recommendedName>
</protein>
<dbReference type="AlphaFoldDB" id="A0A9N9XEL3"/>
<evidence type="ECO:0000313" key="1">
    <source>
        <dbReference type="EMBL" id="CAG9832989.1"/>
    </source>
</evidence>
<organism evidence="1 2">
    <name type="scientific">Diabrotica balteata</name>
    <name type="common">Banded cucumber beetle</name>
    <dbReference type="NCBI Taxonomy" id="107213"/>
    <lineage>
        <taxon>Eukaryota</taxon>
        <taxon>Metazoa</taxon>
        <taxon>Ecdysozoa</taxon>
        <taxon>Arthropoda</taxon>
        <taxon>Hexapoda</taxon>
        <taxon>Insecta</taxon>
        <taxon>Pterygota</taxon>
        <taxon>Neoptera</taxon>
        <taxon>Endopterygota</taxon>
        <taxon>Coleoptera</taxon>
        <taxon>Polyphaga</taxon>
        <taxon>Cucujiformia</taxon>
        <taxon>Chrysomeloidea</taxon>
        <taxon>Chrysomelidae</taxon>
        <taxon>Galerucinae</taxon>
        <taxon>Diabroticina</taxon>
        <taxon>Diabroticites</taxon>
        <taxon>Diabrotica</taxon>
    </lineage>
</organism>
<evidence type="ECO:0008006" key="3">
    <source>
        <dbReference type="Google" id="ProtNLM"/>
    </source>
</evidence>
<name>A0A9N9XEL3_DIABA</name>
<dbReference type="PANTHER" id="PTHR47027">
    <property type="entry name" value="REVERSE TRANSCRIPTASE DOMAIN-CONTAINING PROTEIN"/>
    <property type="match status" value="1"/>
</dbReference>
<accession>A0A9N9XEL3</accession>
<sequence length="194" mass="23404">MTFSKKTQNVDNLIINNTTIERVTTYKYLGTWLTEDVDQTKEIRSRIEMARNTFIKLKKLLCNRNLNLEIRTRMLRCYVISTLQYGMEAWTIKQSEIKKLNSFEMWCYRRIHGISWTEKVTNIEVLQRTKKECEVIKTVKIRKIQYLGHIMRGEKYVLLRLSMQGKIQGKRNPGRRKISWLRNLREWFSNFSND</sequence>
<dbReference type="EMBL" id="OU898279">
    <property type="protein sequence ID" value="CAG9832989.1"/>
    <property type="molecule type" value="Genomic_DNA"/>
</dbReference>
<gene>
    <name evidence="1" type="ORF">DIABBA_LOCUS6424</name>
</gene>